<keyword evidence="2" id="KW-1185">Reference proteome</keyword>
<organism evidence="2">
    <name type="scientific">Naegleria gruberi</name>
    <name type="common">Amoeba</name>
    <dbReference type="NCBI Taxonomy" id="5762"/>
    <lineage>
        <taxon>Eukaryota</taxon>
        <taxon>Discoba</taxon>
        <taxon>Heterolobosea</taxon>
        <taxon>Tetramitia</taxon>
        <taxon>Eutetramitia</taxon>
        <taxon>Vahlkampfiidae</taxon>
        <taxon>Naegleria</taxon>
    </lineage>
</organism>
<dbReference type="RefSeq" id="XP_002673318.1">
    <property type="nucleotide sequence ID" value="XM_002673272.1"/>
</dbReference>
<protein>
    <submittedName>
        <fullName evidence="1">Predicted protein</fullName>
    </submittedName>
</protein>
<dbReference type="KEGG" id="ngr:NAEGRDRAFT_51632"/>
<gene>
    <name evidence="1" type="ORF">NAEGRDRAFT_51632</name>
</gene>
<proteinExistence type="predicted"/>
<reference evidence="1 2" key="1">
    <citation type="journal article" date="2010" name="Cell">
        <title>The genome of Naegleria gruberi illuminates early eukaryotic versatility.</title>
        <authorList>
            <person name="Fritz-Laylin L.K."/>
            <person name="Prochnik S.E."/>
            <person name="Ginger M.L."/>
            <person name="Dacks J.B."/>
            <person name="Carpenter M.L."/>
            <person name="Field M.C."/>
            <person name="Kuo A."/>
            <person name="Paredez A."/>
            <person name="Chapman J."/>
            <person name="Pham J."/>
            <person name="Shu S."/>
            <person name="Neupane R."/>
            <person name="Cipriano M."/>
            <person name="Mancuso J."/>
            <person name="Tu H."/>
            <person name="Salamov A."/>
            <person name="Lindquist E."/>
            <person name="Shapiro H."/>
            <person name="Lucas S."/>
            <person name="Grigoriev I.V."/>
            <person name="Cande W.Z."/>
            <person name="Fulton C."/>
            <person name="Rokhsar D.S."/>
            <person name="Dawson S.C."/>
        </authorList>
    </citation>
    <scope>NUCLEOTIDE SEQUENCE [LARGE SCALE GENOMIC DNA]</scope>
    <source>
        <strain evidence="1 2">NEG-M</strain>
    </source>
</reference>
<dbReference type="VEuPathDB" id="AmoebaDB:NAEGRDRAFT_51632"/>
<sequence>MYQHVNVVTIPSREPKLNMRELLERLNKSEEYLLTNQIDQYVNIRYNNCDPIIQDLIINDLKTNNSTYQQQQQNIKLNIKLLTNCLDENIIYEIIQFIPTYSRIHDQLNNDDNDDDGSEFNFADYVMDDTLVTLHKMRLINKTFNSIMMKRILTLSKIRIDLTVNYRNSRDSFIKLLDSQELYKENMMSDKNFTLGYSFDSLVDGGWENKKPLTLVSSNMEYKEAVYSIYHSEKIRTLEALRKHTYRSTTWNTTVEELTICTEDSDMEFMLSCKKLRKLNILTTVMPKLTTHQFDVLEEVEIIEPSHDSVVNNGRTFRMLINLPNIKSLTLFLVESDEDAYYKLMVFFLSLNFGINFKFYEIVENGEKRELDVKELSTREETGRVVVINFNSVISNPSRKVLKELIERYGSKFETYLPRIIFTSETDKTSTIEKFREIAGDFLKEGIFHICHTNSLKMFKSCNVDPKTALMLQHVVYSCNEYQESKLISYRPFNKEDFPIFLEAIHYGLDFRKQIKEIMNIYCSMDDVSGIGSTLHYLNVDYKVIYSMLHNITKVIMKLNQFSKGIEILISYMLKNNPKLLFEWLKEKKAISKSEIWHIPFLASLFSTNINPYFVRLLIDEMDKEIFEWVNERGDSILHLFIFLTKSFNYEIFLAIIKKNPNLLNLSNHKNETPLQLLLLRQKDNAYSLLFETARLTGLEIKNLGGNTFDMDFTFK</sequence>
<evidence type="ECO:0000313" key="2">
    <source>
        <dbReference type="Proteomes" id="UP000006671"/>
    </source>
</evidence>
<dbReference type="EMBL" id="GG738891">
    <property type="protein sequence ID" value="EFC40574.1"/>
    <property type="molecule type" value="Genomic_DNA"/>
</dbReference>
<dbReference type="InParanoid" id="D2VRA7"/>
<name>D2VRA7_NAEGR</name>
<accession>D2VRA7</accession>
<evidence type="ECO:0000313" key="1">
    <source>
        <dbReference type="EMBL" id="EFC40574.1"/>
    </source>
</evidence>
<dbReference type="AlphaFoldDB" id="D2VRA7"/>
<dbReference type="GeneID" id="8854622"/>
<dbReference type="Proteomes" id="UP000006671">
    <property type="component" value="Unassembled WGS sequence"/>
</dbReference>